<dbReference type="RefSeq" id="WP_085124955.1">
    <property type="nucleotide sequence ID" value="NZ_FWZX01000023.1"/>
</dbReference>
<feature type="chain" id="PRO_5012215753" evidence="1">
    <location>
        <begin position="24"/>
        <end position="147"/>
    </location>
</feature>
<feature type="domain" description="PBP" evidence="2">
    <location>
        <begin position="27"/>
        <end position="129"/>
    </location>
</feature>
<protein>
    <submittedName>
        <fullName evidence="3">PBP superfamily domain-containing protein</fullName>
    </submittedName>
</protein>
<evidence type="ECO:0000259" key="2">
    <source>
        <dbReference type="Pfam" id="PF12849"/>
    </source>
</evidence>
<evidence type="ECO:0000256" key="1">
    <source>
        <dbReference type="SAM" id="SignalP"/>
    </source>
</evidence>
<sequence length="147" mass="15643">MLARLLLAAAVATSLLLPVAGRAQELLVVANPSVEVPAPLSLGQLAAIYLLRITRWPDGSHIVPVNREATSGVRALFTERVLRQSNASLAAYWNEMHFKGRLPPVVQESEQAVLAFVRKVPGAIGYVGAVGDPPVPPAGVKVLARVR</sequence>
<dbReference type="InterPro" id="IPR024370">
    <property type="entry name" value="PBP_domain"/>
</dbReference>
<accession>A0A1Y6CKR4</accession>
<dbReference type="Gene3D" id="3.40.190.10">
    <property type="entry name" value="Periplasmic binding protein-like II"/>
    <property type="match status" value="1"/>
</dbReference>
<reference evidence="3 4" key="1">
    <citation type="submission" date="2017-04" db="EMBL/GenBank/DDBJ databases">
        <authorList>
            <person name="Afonso C.L."/>
            <person name="Miller P.J."/>
            <person name="Scott M.A."/>
            <person name="Spackman E."/>
            <person name="Goraichik I."/>
            <person name="Dimitrov K.M."/>
            <person name="Suarez D.L."/>
            <person name="Swayne D.E."/>
        </authorList>
    </citation>
    <scope>NUCLEOTIDE SEQUENCE [LARGE SCALE GENOMIC DNA]</scope>
    <source>
        <strain evidence="3 4">USBA 355</strain>
    </source>
</reference>
<evidence type="ECO:0000313" key="3">
    <source>
        <dbReference type="EMBL" id="SMF60104.1"/>
    </source>
</evidence>
<dbReference type="SUPFAM" id="SSF53850">
    <property type="entry name" value="Periplasmic binding protein-like II"/>
    <property type="match status" value="1"/>
</dbReference>
<gene>
    <name evidence="3" type="ORF">SAMN05428998_12317</name>
</gene>
<dbReference type="Proteomes" id="UP000192917">
    <property type="component" value="Unassembled WGS sequence"/>
</dbReference>
<dbReference type="Pfam" id="PF12849">
    <property type="entry name" value="PBP_like_2"/>
    <property type="match status" value="1"/>
</dbReference>
<name>A0A1Y6CKR4_9PROT</name>
<dbReference type="AlphaFoldDB" id="A0A1Y6CKR4"/>
<organism evidence="3 4">
    <name type="scientific">Tistlia consotensis USBA 355</name>
    <dbReference type="NCBI Taxonomy" id="560819"/>
    <lineage>
        <taxon>Bacteria</taxon>
        <taxon>Pseudomonadati</taxon>
        <taxon>Pseudomonadota</taxon>
        <taxon>Alphaproteobacteria</taxon>
        <taxon>Rhodospirillales</taxon>
        <taxon>Rhodovibrionaceae</taxon>
        <taxon>Tistlia</taxon>
    </lineage>
</organism>
<feature type="signal peptide" evidence="1">
    <location>
        <begin position="1"/>
        <end position="23"/>
    </location>
</feature>
<keyword evidence="4" id="KW-1185">Reference proteome</keyword>
<proteinExistence type="predicted"/>
<evidence type="ECO:0000313" key="4">
    <source>
        <dbReference type="Proteomes" id="UP000192917"/>
    </source>
</evidence>
<dbReference type="EMBL" id="FWZX01000023">
    <property type="protein sequence ID" value="SMF60104.1"/>
    <property type="molecule type" value="Genomic_DNA"/>
</dbReference>
<keyword evidence="1" id="KW-0732">Signal</keyword>
<dbReference type="STRING" id="560819.SAMN05428998_12317"/>